<dbReference type="PANTHER" id="PTHR44656">
    <property type="entry name" value="DEHYDROGENASE/REDUCTASE SDR FAMILY MEMBER 12"/>
    <property type="match status" value="1"/>
</dbReference>
<dbReference type="PANTHER" id="PTHR44656:SF7">
    <property type="entry name" value="DEHYDROGENASE_REDUCTASE SDR FAMILY MEMBER 12"/>
    <property type="match status" value="1"/>
</dbReference>
<dbReference type="Pfam" id="PF00106">
    <property type="entry name" value="adh_short"/>
    <property type="match status" value="1"/>
</dbReference>
<dbReference type="Gene3D" id="3.40.50.720">
    <property type="entry name" value="NAD(P)-binding Rossmann-like Domain"/>
    <property type="match status" value="1"/>
</dbReference>
<sequence>MVLIQAYRTAAFSAFGILHFSRGAFLEHMKRFNEADTRVDMTGKNCIITGSNSGIGFETAKALASRGATVYMVCRNKERGEDAVSRIKSETGNESVHLKVCDLSSLDQIKHCAKDFATSNSPLHVLVNNAGLMEHERVITTDGLELNFAVNVVGVYAMTEMLLPSLKKAAPEARVITVSSGGMYTSPLTSDLQFEEGKFDGTVQYANNKRIQVALTEKWAEDFKGTGVSFYSMHPGWADTPAVAKSLPQFKDTFQNKLRTPEQGADTVVWLATQPNEKLNSGSFYFDRMEARKHLPFCGTVYTPQLLNSIVESIKSICKLSV</sequence>
<accession>A0A9D4ZIX8</accession>
<dbReference type="Proteomes" id="UP000886520">
    <property type="component" value="Chromosome 7"/>
</dbReference>
<dbReference type="OrthoDB" id="417891at2759"/>
<dbReference type="InterPro" id="IPR036291">
    <property type="entry name" value="NAD(P)-bd_dom_sf"/>
</dbReference>
<gene>
    <name evidence="1" type="ORF">GOP47_0007127</name>
</gene>
<dbReference type="InterPro" id="IPR002347">
    <property type="entry name" value="SDR_fam"/>
</dbReference>
<reference evidence="1" key="1">
    <citation type="submission" date="2021-01" db="EMBL/GenBank/DDBJ databases">
        <title>Adiantum capillus-veneris genome.</title>
        <authorList>
            <person name="Fang Y."/>
            <person name="Liao Q."/>
        </authorList>
    </citation>
    <scope>NUCLEOTIDE SEQUENCE</scope>
    <source>
        <strain evidence="1">H3</strain>
        <tissue evidence="1">Leaf</tissue>
    </source>
</reference>
<name>A0A9D4ZIX8_ADICA</name>
<keyword evidence="2" id="KW-1185">Reference proteome</keyword>
<dbReference type="InterPro" id="IPR052992">
    <property type="entry name" value="SDR_member_12"/>
</dbReference>
<evidence type="ECO:0000313" key="2">
    <source>
        <dbReference type="Proteomes" id="UP000886520"/>
    </source>
</evidence>
<comment type="caution">
    <text evidence="1">The sequence shown here is derived from an EMBL/GenBank/DDBJ whole genome shotgun (WGS) entry which is preliminary data.</text>
</comment>
<dbReference type="AlphaFoldDB" id="A0A9D4ZIX8"/>
<protein>
    <recommendedName>
        <fullName evidence="3">Dehydrogenase/reductase SDR family member 12</fullName>
    </recommendedName>
</protein>
<dbReference type="EMBL" id="JABFUD020000007">
    <property type="protein sequence ID" value="KAI5077303.1"/>
    <property type="molecule type" value="Genomic_DNA"/>
</dbReference>
<proteinExistence type="predicted"/>
<dbReference type="SUPFAM" id="SSF51735">
    <property type="entry name" value="NAD(P)-binding Rossmann-fold domains"/>
    <property type="match status" value="1"/>
</dbReference>
<evidence type="ECO:0008006" key="3">
    <source>
        <dbReference type="Google" id="ProtNLM"/>
    </source>
</evidence>
<organism evidence="1 2">
    <name type="scientific">Adiantum capillus-veneris</name>
    <name type="common">Maidenhair fern</name>
    <dbReference type="NCBI Taxonomy" id="13818"/>
    <lineage>
        <taxon>Eukaryota</taxon>
        <taxon>Viridiplantae</taxon>
        <taxon>Streptophyta</taxon>
        <taxon>Embryophyta</taxon>
        <taxon>Tracheophyta</taxon>
        <taxon>Polypodiopsida</taxon>
        <taxon>Polypodiidae</taxon>
        <taxon>Polypodiales</taxon>
        <taxon>Pteridineae</taxon>
        <taxon>Pteridaceae</taxon>
        <taxon>Vittarioideae</taxon>
        <taxon>Adiantum</taxon>
    </lineage>
</organism>
<dbReference type="PRINTS" id="PR00081">
    <property type="entry name" value="GDHRDH"/>
</dbReference>
<evidence type="ECO:0000313" key="1">
    <source>
        <dbReference type="EMBL" id="KAI5077303.1"/>
    </source>
</evidence>